<accession>A0A328ZLP7</accession>
<evidence type="ECO:0000313" key="4">
    <source>
        <dbReference type="Proteomes" id="UP000248856"/>
    </source>
</evidence>
<dbReference type="AlphaFoldDB" id="A0A328ZLP7"/>
<feature type="region of interest" description="Disordered" evidence="1">
    <location>
        <begin position="22"/>
        <end position="46"/>
    </location>
</feature>
<dbReference type="EMBL" id="QLTA01000001">
    <property type="protein sequence ID" value="RAR86564.1"/>
    <property type="molecule type" value="Genomic_DNA"/>
</dbReference>
<gene>
    <name evidence="3" type="ORF">AX018_1001151</name>
</gene>
<keyword evidence="2" id="KW-0732">Signal</keyword>
<keyword evidence="4" id="KW-1185">Reference proteome</keyword>
<organism evidence="3 4">
    <name type="scientific">Paracidovorax anthurii</name>
    <dbReference type="NCBI Taxonomy" id="78229"/>
    <lineage>
        <taxon>Bacteria</taxon>
        <taxon>Pseudomonadati</taxon>
        <taxon>Pseudomonadota</taxon>
        <taxon>Betaproteobacteria</taxon>
        <taxon>Burkholderiales</taxon>
        <taxon>Comamonadaceae</taxon>
        <taxon>Paracidovorax</taxon>
    </lineage>
</organism>
<sequence>MPLNPLIRTGLIAAALAAAGAHAQPQPPGPLGPGGPVATPAPVAQATQSGRLQRWLLNPNGEADGLLLDDSTQVAFPPHLSTSLTSWLRPGDAVDVVGWRISSTAAMRASTIRSQGRSVDDTPPVPGQFPPPPRDALSAMNTDGRIALVLFNDRGDAHGVLLDSGVIVRFPPHVGFAQAALLQPGATFSARGWGTRNTLGIALEAAQMGATADTLQDVLGPIGPAGPVGPAGGPPRAP</sequence>
<comment type="caution">
    <text evidence="3">The sequence shown here is derived from an EMBL/GenBank/DDBJ whole genome shotgun (WGS) entry which is preliminary data.</text>
</comment>
<protein>
    <recommendedName>
        <fullName evidence="5">Secreted protein</fullName>
    </recommendedName>
</protein>
<evidence type="ECO:0008006" key="5">
    <source>
        <dbReference type="Google" id="ProtNLM"/>
    </source>
</evidence>
<evidence type="ECO:0000256" key="1">
    <source>
        <dbReference type="SAM" id="MobiDB-lite"/>
    </source>
</evidence>
<reference evidence="3 4" key="1">
    <citation type="submission" date="2018-06" db="EMBL/GenBank/DDBJ databases">
        <title>Genomic Encyclopedia of Archaeal and Bacterial Type Strains, Phase II (KMG-II): from individual species to whole genera.</title>
        <authorList>
            <person name="Goeker M."/>
        </authorList>
    </citation>
    <scope>NUCLEOTIDE SEQUENCE [LARGE SCALE GENOMIC DNA]</scope>
    <source>
        <strain evidence="3 4">CFPB 3232</strain>
    </source>
</reference>
<dbReference type="Proteomes" id="UP000248856">
    <property type="component" value="Unassembled WGS sequence"/>
</dbReference>
<feature type="chain" id="PRO_5016317318" description="Secreted protein" evidence="2">
    <location>
        <begin position="24"/>
        <end position="238"/>
    </location>
</feature>
<evidence type="ECO:0000313" key="3">
    <source>
        <dbReference type="EMBL" id="RAR86564.1"/>
    </source>
</evidence>
<dbReference type="RefSeq" id="WP_211322339.1">
    <property type="nucleotide sequence ID" value="NZ_CBCSGC010000055.1"/>
</dbReference>
<name>A0A328ZLP7_9BURK</name>
<feature type="compositionally biased region" description="Low complexity" evidence="1">
    <location>
        <begin position="36"/>
        <end position="46"/>
    </location>
</feature>
<evidence type="ECO:0000256" key="2">
    <source>
        <dbReference type="SAM" id="SignalP"/>
    </source>
</evidence>
<proteinExistence type="predicted"/>
<feature type="signal peptide" evidence="2">
    <location>
        <begin position="1"/>
        <end position="23"/>
    </location>
</feature>